<evidence type="ECO:0000256" key="10">
    <source>
        <dbReference type="PROSITE-ProRule" id="PRU00283"/>
    </source>
</evidence>
<dbReference type="Pfam" id="PF00225">
    <property type="entry name" value="Kinesin"/>
    <property type="match status" value="2"/>
</dbReference>
<name>A0ABS2XYU2_POLSP</name>
<evidence type="ECO:0000256" key="7">
    <source>
        <dbReference type="ARBA" id="ARBA00023054"/>
    </source>
</evidence>
<dbReference type="Gene3D" id="3.40.850.10">
    <property type="entry name" value="Kinesin motor domain"/>
    <property type="match status" value="3"/>
</dbReference>
<evidence type="ECO:0000256" key="1">
    <source>
        <dbReference type="ARBA" id="ARBA00004186"/>
    </source>
</evidence>
<comment type="caution">
    <text evidence="14">The sequence shown here is derived from an EMBL/GenBank/DDBJ whole genome shotgun (WGS) entry which is preliminary data.</text>
</comment>
<dbReference type="PRINTS" id="PR00380">
    <property type="entry name" value="KINESINHEAVY"/>
</dbReference>
<dbReference type="InterPro" id="IPR001752">
    <property type="entry name" value="Kinesin_motor_dom"/>
</dbReference>
<evidence type="ECO:0000256" key="5">
    <source>
        <dbReference type="ARBA" id="ARBA00022741"/>
    </source>
</evidence>
<evidence type="ECO:0000256" key="3">
    <source>
        <dbReference type="ARBA" id="ARBA00022553"/>
    </source>
</evidence>
<evidence type="ECO:0000256" key="12">
    <source>
        <dbReference type="SAM" id="MobiDB-lite"/>
    </source>
</evidence>
<feature type="non-terminal residue" evidence="14">
    <location>
        <position position="1"/>
    </location>
</feature>
<dbReference type="InterPro" id="IPR047149">
    <property type="entry name" value="KIF11-like"/>
</dbReference>
<feature type="region of interest" description="Disordered" evidence="12">
    <location>
        <begin position="982"/>
        <end position="1008"/>
    </location>
</feature>
<dbReference type="PROSITE" id="PS50067">
    <property type="entry name" value="KINESIN_MOTOR_2"/>
    <property type="match status" value="1"/>
</dbReference>
<keyword evidence="6 10" id="KW-0067">ATP-binding</keyword>
<feature type="domain" description="Kinesin motor" evidence="13">
    <location>
        <begin position="65"/>
        <end position="622"/>
    </location>
</feature>
<feature type="non-terminal residue" evidence="14">
    <location>
        <position position="1008"/>
    </location>
</feature>
<keyword evidence="2" id="KW-0963">Cytoplasm</keyword>
<reference evidence="14" key="1">
    <citation type="journal article" date="2021" name="Cell">
        <title>Tracing the genetic footprints of vertebrate landing in non-teleost ray-finned fishes.</title>
        <authorList>
            <person name="Bi X."/>
            <person name="Wang K."/>
            <person name="Yang L."/>
            <person name="Pan H."/>
            <person name="Jiang H."/>
            <person name="Wei Q."/>
            <person name="Fang M."/>
            <person name="Yu H."/>
            <person name="Zhu C."/>
            <person name="Cai Y."/>
            <person name="He Y."/>
            <person name="Gan X."/>
            <person name="Zeng H."/>
            <person name="Yu D."/>
            <person name="Zhu Y."/>
            <person name="Jiang H."/>
            <person name="Qiu Q."/>
            <person name="Yang H."/>
            <person name="Zhang Y.E."/>
            <person name="Wang W."/>
            <person name="Zhu M."/>
            <person name="He S."/>
            <person name="Zhang G."/>
        </authorList>
    </citation>
    <scope>NUCLEOTIDE SEQUENCE</scope>
    <source>
        <strain evidence="14">Pddl_001</strain>
    </source>
</reference>
<sequence>MAQTIASPRAFFSDEEEAPVFESTAAEFGSGICKRLLSDFSVISPGEGNTHNVKVSSVGFYIFEKVKIYLRVRPFTDPEQEKGEDQGCVFIENSATLLLHAPKDSFTMKNTERGIGQSVHKFTFSQILGPETTQKQFFDATMKEVVKDVLEGENRLVYTYGVTNSGKTYTIQGTNRDGGILPRSLSVVFNSIQGKLYSGMDLKPSLCNEVIWLESKQVMQEELKKSAFLKEDDVQTPMKKSDSGSFRSRFGTSSFDSGIGFSAASQLNSQLHSQLEDSGSRCKDPDVVELRDEGCVQYSVWVSFFEIYNEFLYDLLDTVPSNQNRKRQTLRLCEDKYGNPYVKDLNWINVSSAEDAWKVLKVGRKNQSFASTNLNHCSSRSHSIFSIRILHINGDPESDLVPKISELSLCDLAGSERCKEQKSGDRMKEANNINTSLHTLGRCIAALRQNQQQKTKQNMVPFRDSKLTRAFQGFFCGRGKSCMIVNINQCASIHSIFSIRILHINGDPESDLVPKISELSLCDLAGSERCKEQKSGDRMKEANNINTSLHTLGRCIAALRQNQQQKTKQNMVPFRDSKLTRAFQGFFCGRGKSCMIVNINQCASMYDETLQALKFSAIATQLVHAPPSKTRVAYIQSLLREHGMRTNDSLAENEEAGQGEESDDEGDITVFDTDSLLNAIEVLKENLIKEKREKLTLEFNIREQVFNEMMEHINERENQFSEILENEKEMMEERYENKIQNLQESLKKYYQQEIQERDDRIEELMAVLQNPSNESKLEQSFLDMSQTQHESPCGVRRSKRIASSTLDLRKTNIELELVKTELQERNKELKAFQELVTLPPSASALTSAVDRKLEDGQKNIRTLRSELQKLGESLQSAERACCRNTSAEKLRHTLHTCDEILLKQDQTLAELQNNMILVKMDLKKKTVCIAEQYHTVHALKEQPNSCKKRGGANMENQQPEKRSFLRTILKTPLRQQLAPAATNSPYSCLMQSRQNPPRTTPSKYRMKY</sequence>
<keyword evidence="9" id="KW-0206">Cytoskeleton</keyword>
<dbReference type="Proteomes" id="UP001166093">
    <property type="component" value="Unassembled WGS sequence"/>
</dbReference>
<keyword evidence="8 10" id="KW-0505">Motor protein</keyword>
<proteinExistence type="inferred from homology"/>
<feature type="coiled-coil region" evidence="11">
    <location>
        <begin position="673"/>
        <end position="752"/>
    </location>
</feature>
<feature type="compositionally biased region" description="Acidic residues" evidence="12">
    <location>
        <begin position="651"/>
        <end position="666"/>
    </location>
</feature>
<gene>
    <name evidence="14" type="primary">Kif20a_0</name>
    <name evidence="14" type="ORF">GTO93_0007901</name>
</gene>
<evidence type="ECO:0000256" key="2">
    <source>
        <dbReference type="ARBA" id="ARBA00022490"/>
    </source>
</evidence>
<dbReference type="SUPFAM" id="SSF52540">
    <property type="entry name" value="P-loop containing nucleoside triphosphate hydrolases"/>
    <property type="match status" value="2"/>
</dbReference>
<evidence type="ECO:0000256" key="6">
    <source>
        <dbReference type="ARBA" id="ARBA00022840"/>
    </source>
</evidence>
<keyword evidence="15" id="KW-1185">Reference proteome</keyword>
<evidence type="ECO:0000256" key="9">
    <source>
        <dbReference type="ARBA" id="ARBA00023212"/>
    </source>
</evidence>
<dbReference type="CDD" id="cd21787">
    <property type="entry name" value="RBD_KIF20A"/>
    <property type="match status" value="1"/>
</dbReference>
<dbReference type="SMART" id="SM00129">
    <property type="entry name" value="KISc"/>
    <property type="match status" value="1"/>
</dbReference>
<dbReference type="PANTHER" id="PTHR47970">
    <property type="entry name" value="KINESIN-LIKE PROTEIN KIF11"/>
    <property type="match status" value="1"/>
</dbReference>
<evidence type="ECO:0000259" key="13">
    <source>
        <dbReference type="PROSITE" id="PS50067"/>
    </source>
</evidence>
<dbReference type="InterPro" id="IPR036961">
    <property type="entry name" value="Kinesin_motor_dom_sf"/>
</dbReference>
<keyword evidence="3" id="KW-0597">Phosphoprotein</keyword>
<feature type="coiled-coil region" evidence="11">
    <location>
        <begin position="808"/>
        <end position="880"/>
    </location>
</feature>
<dbReference type="PROSITE" id="PS00411">
    <property type="entry name" value="KINESIN_MOTOR_1"/>
    <property type="match status" value="2"/>
</dbReference>
<dbReference type="PANTHER" id="PTHR47970:SF29">
    <property type="entry name" value="KINESIN FAMILY MEMBER 20B"/>
    <property type="match status" value="1"/>
</dbReference>
<dbReference type="InterPro" id="IPR019821">
    <property type="entry name" value="Kinesin_motor_CS"/>
</dbReference>
<keyword evidence="5 10" id="KW-0547">Nucleotide-binding</keyword>
<keyword evidence="7 11" id="KW-0175">Coiled coil</keyword>
<organism evidence="14 15">
    <name type="scientific">Polyodon spathula</name>
    <name type="common">North American paddlefish</name>
    <name type="synonym">Squalus spathula</name>
    <dbReference type="NCBI Taxonomy" id="7913"/>
    <lineage>
        <taxon>Eukaryota</taxon>
        <taxon>Metazoa</taxon>
        <taxon>Chordata</taxon>
        <taxon>Craniata</taxon>
        <taxon>Vertebrata</taxon>
        <taxon>Euteleostomi</taxon>
        <taxon>Actinopterygii</taxon>
        <taxon>Chondrostei</taxon>
        <taxon>Acipenseriformes</taxon>
        <taxon>Polyodontidae</taxon>
        <taxon>Polyodon</taxon>
    </lineage>
</organism>
<feature type="compositionally biased region" description="Polar residues" evidence="12">
    <location>
        <begin position="982"/>
        <end position="1002"/>
    </location>
</feature>
<evidence type="ECO:0000256" key="11">
    <source>
        <dbReference type="SAM" id="Coils"/>
    </source>
</evidence>
<keyword evidence="4" id="KW-0493">Microtubule</keyword>
<evidence type="ECO:0000313" key="15">
    <source>
        <dbReference type="Proteomes" id="UP001166093"/>
    </source>
</evidence>
<protein>
    <submittedName>
        <fullName evidence="14">KI20A protein</fullName>
    </submittedName>
</protein>
<comment type="subcellular location">
    <subcellularLocation>
        <location evidence="1">Cytoplasm</location>
        <location evidence="1">Cytoskeleton</location>
        <location evidence="1">Spindle</location>
    </subcellularLocation>
</comment>
<feature type="binding site" evidence="10">
    <location>
        <begin position="161"/>
        <end position="168"/>
    </location>
    <ligand>
        <name>ATP</name>
        <dbReference type="ChEBI" id="CHEBI:30616"/>
    </ligand>
</feature>
<accession>A0ABS2XYU2</accession>
<comment type="similarity">
    <text evidence="10">Belongs to the TRAFAC class myosin-kinesin ATPase superfamily. Kinesin family.</text>
</comment>
<evidence type="ECO:0000256" key="8">
    <source>
        <dbReference type="ARBA" id="ARBA00023175"/>
    </source>
</evidence>
<evidence type="ECO:0000313" key="14">
    <source>
        <dbReference type="EMBL" id="MBN3279530.1"/>
    </source>
</evidence>
<dbReference type="InterPro" id="IPR027417">
    <property type="entry name" value="P-loop_NTPase"/>
</dbReference>
<evidence type="ECO:0000256" key="4">
    <source>
        <dbReference type="ARBA" id="ARBA00022701"/>
    </source>
</evidence>
<dbReference type="EMBL" id="JAAWVQ010090433">
    <property type="protein sequence ID" value="MBN3279530.1"/>
    <property type="molecule type" value="Genomic_DNA"/>
</dbReference>
<feature type="region of interest" description="Disordered" evidence="12">
    <location>
        <begin position="645"/>
        <end position="666"/>
    </location>
</feature>